<evidence type="ECO:0000313" key="3">
    <source>
        <dbReference type="Proteomes" id="UP000676967"/>
    </source>
</evidence>
<feature type="region of interest" description="Disordered" evidence="1">
    <location>
        <begin position="1"/>
        <end position="22"/>
    </location>
</feature>
<evidence type="ECO:0000256" key="1">
    <source>
        <dbReference type="SAM" id="MobiDB-lite"/>
    </source>
</evidence>
<dbReference type="EMBL" id="AP023356">
    <property type="protein sequence ID" value="BCJ41057.1"/>
    <property type="molecule type" value="Genomic_DNA"/>
</dbReference>
<evidence type="ECO:0000313" key="2">
    <source>
        <dbReference type="EMBL" id="BCJ41057.1"/>
    </source>
</evidence>
<protein>
    <submittedName>
        <fullName evidence="2">Uncharacterized protein</fullName>
    </submittedName>
</protein>
<name>A0ABM7LP42_9ACTN</name>
<dbReference type="RefSeq" id="WP_189332567.1">
    <property type="nucleotide sequence ID" value="NZ_AP023356.1"/>
</dbReference>
<reference evidence="2 3" key="1">
    <citation type="submission" date="2020-08" db="EMBL/GenBank/DDBJ databases">
        <title>Whole genome shotgun sequence of Actinoplanes ianthinogenes NBRC 13996.</title>
        <authorList>
            <person name="Komaki H."/>
            <person name="Tamura T."/>
        </authorList>
    </citation>
    <scope>NUCLEOTIDE SEQUENCE [LARGE SCALE GENOMIC DNA]</scope>
    <source>
        <strain evidence="2 3">NBRC 13996</strain>
    </source>
</reference>
<organism evidence="2 3">
    <name type="scientific">Actinoplanes ianthinogenes</name>
    <dbReference type="NCBI Taxonomy" id="122358"/>
    <lineage>
        <taxon>Bacteria</taxon>
        <taxon>Bacillati</taxon>
        <taxon>Actinomycetota</taxon>
        <taxon>Actinomycetes</taxon>
        <taxon>Micromonosporales</taxon>
        <taxon>Micromonosporaceae</taxon>
        <taxon>Actinoplanes</taxon>
    </lineage>
</organism>
<keyword evidence="3" id="KW-1185">Reference proteome</keyword>
<gene>
    <name evidence="2" type="ORF">Aiant_17140</name>
</gene>
<sequence>MPSIEPEQGSAESTTSGTPAADRRFEELLKALLMANPRDTLRLLCNVPVDDDTEVEVVDLGLAGQWEAVVRRKDAGDT</sequence>
<dbReference type="Proteomes" id="UP000676967">
    <property type="component" value="Chromosome"/>
</dbReference>
<accession>A0ABM7LP42</accession>
<proteinExistence type="predicted"/>